<keyword evidence="2" id="KW-0378">Hydrolase</keyword>
<dbReference type="GO" id="GO:0016787">
    <property type="term" value="F:hydrolase activity"/>
    <property type="evidence" value="ECO:0007669"/>
    <property type="project" value="UniProtKB-KW"/>
</dbReference>
<evidence type="ECO:0000256" key="3">
    <source>
        <dbReference type="ARBA" id="ARBA00022840"/>
    </source>
</evidence>
<keyword evidence="3" id="KW-0067">ATP-binding</keyword>
<keyword evidence="6" id="KW-1185">Reference proteome</keyword>
<dbReference type="OrthoDB" id="9768696at2"/>
<accession>A0A3N6NAE5</accession>
<evidence type="ECO:0000259" key="4">
    <source>
        <dbReference type="SMART" id="SM00797"/>
    </source>
</evidence>
<evidence type="ECO:0000256" key="2">
    <source>
        <dbReference type="ARBA" id="ARBA00022801"/>
    </source>
</evidence>
<sequence length="365" mass="38979">MIEVVRAGPLSTVQDRGRPGYRHLGIATCGALDSLALDVGNRLVGNRPDAAGIEVTLGPVVLSFARATRIAITGTDYGATLSGRPVWSWWSLPVEAGEELVLNGPKRGMRAYVCVAGGIDVLPMLGSRSTDLAGGFGGLAGRALKDGDRLATGASAAPGRERASLAPDAPPFGVKSPSLCDFANVGEPHRRGRHPDALAWAMPVRVLRGPEYDSFAPDAQRAFWSDEWIVTPNSNRMGYRLSGTALERDSGVDLLSHAVLPGTIQVPPNGQPIVLMRDAQTTGGYPKIGSVIRGDLWRLAQMRLNGGVRFVETTPAIARRVLEEEQAYLRQIDTAIAMHDEGYASRRPARIARSGAQPTTCRETS</sequence>
<reference evidence="5 6" key="1">
    <citation type="submission" date="2018-11" db="EMBL/GenBank/DDBJ databases">
        <title>Paraburkholderia sp. DHOA04, isolated from soil.</title>
        <authorList>
            <person name="Gao Z.-H."/>
            <person name="Qiu L.-H."/>
            <person name="Fu J.-C."/>
        </authorList>
    </citation>
    <scope>NUCLEOTIDE SEQUENCE [LARGE SCALE GENOMIC DNA]</scope>
    <source>
        <strain evidence="5 6">DHOA04</strain>
    </source>
</reference>
<evidence type="ECO:0000256" key="1">
    <source>
        <dbReference type="ARBA" id="ARBA00022741"/>
    </source>
</evidence>
<dbReference type="PANTHER" id="PTHR43309">
    <property type="entry name" value="5-OXOPROLINASE SUBUNIT C"/>
    <property type="match status" value="1"/>
</dbReference>
<dbReference type="SMART" id="SM00797">
    <property type="entry name" value="AHS2"/>
    <property type="match status" value="1"/>
</dbReference>
<keyword evidence="5" id="KW-0808">Transferase</keyword>
<organism evidence="5 6">
    <name type="scientific">Paraburkholderia dinghuensis</name>
    <dbReference type="NCBI Taxonomy" id="2305225"/>
    <lineage>
        <taxon>Bacteria</taxon>
        <taxon>Pseudomonadati</taxon>
        <taxon>Pseudomonadota</taxon>
        <taxon>Betaproteobacteria</taxon>
        <taxon>Burkholderiales</taxon>
        <taxon>Burkholderiaceae</taxon>
        <taxon>Paraburkholderia</taxon>
    </lineage>
</organism>
<dbReference type="NCBIfam" id="TIGR00724">
    <property type="entry name" value="urea_amlyse_rel"/>
    <property type="match status" value="1"/>
</dbReference>
<protein>
    <submittedName>
        <fullName evidence="5">Biotin-dependent carboxyltransferase family protein</fullName>
    </submittedName>
</protein>
<keyword evidence="1" id="KW-0547">Nucleotide-binding</keyword>
<dbReference type="EMBL" id="RQIS01000008">
    <property type="protein sequence ID" value="RQH05992.1"/>
    <property type="molecule type" value="Genomic_DNA"/>
</dbReference>
<name>A0A3N6NAE5_9BURK</name>
<evidence type="ECO:0000313" key="5">
    <source>
        <dbReference type="EMBL" id="RQH05992.1"/>
    </source>
</evidence>
<dbReference type="PANTHER" id="PTHR43309:SF3">
    <property type="entry name" value="5-OXOPROLINASE SUBUNIT C"/>
    <property type="match status" value="1"/>
</dbReference>
<comment type="caution">
    <text evidence="5">The sequence shown here is derived from an EMBL/GenBank/DDBJ whole genome shotgun (WGS) entry which is preliminary data.</text>
</comment>
<feature type="domain" description="Carboxyltransferase" evidence="4">
    <location>
        <begin position="23"/>
        <end position="328"/>
    </location>
</feature>
<dbReference type="Proteomes" id="UP000272778">
    <property type="component" value="Unassembled WGS sequence"/>
</dbReference>
<evidence type="ECO:0000313" key="6">
    <source>
        <dbReference type="Proteomes" id="UP000272778"/>
    </source>
</evidence>
<dbReference type="InterPro" id="IPR052708">
    <property type="entry name" value="PxpC"/>
</dbReference>
<dbReference type="InterPro" id="IPR029000">
    <property type="entry name" value="Cyclophilin-like_dom_sf"/>
</dbReference>
<dbReference type="GO" id="GO:0016740">
    <property type="term" value="F:transferase activity"/>
    <property type="evidence" value="ECO:0007669"/>
    <property type="project" value="UniProtKB-KW"/>
</dbReference>
<dbReference type="SUPFAM" id="SSF50891">
    <property type="entry name" value="Cyclophilin-like"/>
    <property type="match status" value="1"/>
</dbReference>
<dbReference type="InterPro" id="IPR003778">
    <property type="entry name" value="CT_A_B"/>
</dbReference>
<gene>
    <name evidence="5" type="ORF">D1Y85_12420</name>
</gene>
<dbReference type="GO" id="GO:0005524">
    <property type="term" value="F:ATP binding"/>
    <property type="evidence" value="ECO:0007669"/>
    <property type="project" value="UniProtKB-KW"/>
</dbReference>
<proteinExistence type="predicted"/>
<dbReference type="AlphaFoldDB" id="A0A3N6NAE5"/>
<dbReference type="RefSeq" id="WP_124151368.1">
    <property type="nucleotide sequence ID" value="NZ_RQIS01000008.1"/>
</dbReference>
<dbReference type="Gene3D" id="2.40.100.10">
    <property type="entry name" value="Cyclophilin-like"/>
    <property type="match status" value="1"/>
</dbReference>
<dbReference type="Pfam" id="PF02626">
    <property type="entry name" value="CT_A_B"/>
    <property type="match status" value="1"/>
</dbReference>